<proteinExistence type="inferred from homology"/>
<feature type="transmembrane region" description="Helical" evidence="7">
    <location>
        <begin position="931"/>
        <end position="952"/>
    </location>
</feature>
<feature type="transmembrane region" description="Helical" evidence="7">
    <location>
        <begin position="745"/>
        <end position="767"/>
    </location>
</feature>
<feature type="transmembrane region" description="Helical" evidence="7">
    <location>
        <begin position="972"/>
        <end position="999"/>
    </location>
</feature>
<dbReference type="InterPro" id="IPR059000">
    <property type="entry name" value="ATPase_P-type_domA"/>
</dbReference>
<dbReference type="NCBIfam" id="TIGR01525">
    <property type="entry name" value="ATPase-IB_hvy"/>
    <property type="match status" value="1"/>
</dbReference>
<dbReference type="CDD" id="cd00371">
    <property type="entry name" value="HMA"/>
    <property type="match status" value="1"/>
</dbReference>
<dbReference type="Gene3D" id="3.30.70.100">
    <property type="match status" value="1"/>
</dbReference>
<feature type="compositionally biased region" description="Polar residues" evidence="8">
    <location>
        <begin position="19"/>
        <end position="31"/>
    </location>
</feature>
<evidence type="ECO:0000313" key="12">
    <source>
        <dbReference type="EMBL" id="VIO58586.1"/>
    </source>
</evidence>
<keyword evidence="6 7" id="KW-0472">Membrane</keyword>
<dbReference type="SUPFAM" id="SSF81653">
    <property type="entry name" value="Calcium ATPase, transduction domain A"/>
    <property type="match status" value="1"/>
</dbReference>
<keyword evidence="2 7" id="KW-0812">Transmembrane</keyword>
<dbReference type="GO" id="GO:0005524">
    <property type="term" value="F:ATP binding"/>
    <property type="evidence" value="ECO:0007669"/>
    <property type="project" value="UniProtKB-UniRule"/>
</dbReference>
<feature type="transmembrane region" description="Helical" evidence="7">
    <location>
        <begin position="1313"/>
        <end position="1332"/>
    </location>
</feature>
<dbReference type="NCBIfam" id="TIGR01494">
    <property type="entry name" value="ATPase_P-type"/>
    <property type="match status" value="1"/>
</dbReference>
<evidence type="ECO:0000259" key="11">
    <source>
        <dbReference type="Pfam" id="PF24534"/>
    </source>
</evidence>
<dbReference type="PANTHER" id="PTHR46594">
    <property type="entry name" value="P-TYPE CATION-TRANSPORTING ATPASE"/>
    <property type="match status" value="1"/>
</dbReference>
<evidence type="ECO:0000256" key="2">
    <source>
        <dbReference type="ARBA" id="ARBA00022692"/>
    </source>
</evidence>
<dbReference type="Pfam" id="PF24534">
    <property type="entry name" value="HMA_PCA1"/>
    <property type="match status" value="1"/>
</dbReference>
<keyword evidence="7" id="KW-0067">ATP-binding</keyword>
<dbReference type="PANTHER" id="PTHR46594:SF4">
    <property type="entry name" value="P-TYPE CATION-TRANSPORTING ATPASE"/>
    <property type="match status" value="1"/>
</dbReference>
<evidence type="ECO:0000259" key="9">
    <source>
        <dbReference type="Pfam" id="PF00122"/>
    </source>
</evidence>
<dbReference type="SFLD" id="SFLDF00027">
    <property type="entry name" value="p-type_atpase"/>
    <property type="match status" value="1"/>
</dbReference>
<dbReference type="InterPro" id="IPR023298">
    <property type="entry name" value="ATPase_P-typ_TM_dom_sf"/>
</dbReference>
<dbReference type="NCBIfam" id="TIGR01511">
    <property type="entry name" value="ATPase-IB1_Cu"/>
    <property type="match status" value="1"/>
</dbReference>
<dbReference type="Gene3D" id="3.40.50.1000">
    <property type="entry name" value="HAD superfamily/HAD-like"/>
    <property type="match status" value="1"/>
</dbReference>
<dbReference type="SUPFAM" id="SSF55008">
    <property type="entry name" value="HMA, heavy metal-associated domain"/>
    <property type="match status" value="1"/>
</dbReference>
<evidence type="ECO:0000256" key="5">
    <source>
        <dbReference type="ARBA" id="ARBA00022989"/>
    </source>
</evidence>
<sequence>MRTIGRPRRGQPLGYRSNGVANTSAASMSPKTMETRNFAGIMDQFLDDLATPSPSFDMDFSIDQEPVQASGSDLFNGTSPQHDRHNHYPDIASRDAAIAPQSIENATNSRPPIQKCSCIELVNQHFSEIESSLETFQTLKILKNSLVSARKILECTVCFQSVKSPRSSRNVYLLGSLLSSIGSSYGDFFYMQKQRASDPSVSGTPISLFIGQQADAQDMVEVSLEGPSYIAFLQASLKRELACLVQLGDELAARQSQSHTEGHENCETGTSCSNTETPPTTKHPTEMCPKEVDMTTACACFRTVDQVRAAVAEAKRIITAYIHNTMGASCCGPKSEHVSASLDEHGHAAELSDHQHHGSHGHHDAREENTTDHHEHGGCCDDHSDASSITSQASTCCGSEEHCSEKCIYAIAALQCKKACDEDPRHQGSHDLPHGHELGQHEDDTACGTHLAAAFDQYSSYLEQIRCICRSAIEQGMTSLETCCMTTRSNTNKHKHKHGGKKQKKSTLPIIPTFKPSGPESKEVDVERGVNLETIGFLVSGMDCTSCADKLLRIFRSMSGVSNAQVNFVMGKGEFDVDCSLTNGEEVLSFVSGATGFMLSKIVGGNFFVDVLATMEQSRQLVDNPPLGVVDVQCLDKKTVRLSYEPTTIGARDLMEQVQDRCNGLAEPRGDPQLESSRRRLWDQLTKTLLAAALTIPVAVASWSEGLVDKKTESIISLILGTLVQAIAIPEFYRPALSALWYSRTIEMDMLVVISITAAYVYSVVAFSFEMAGSPLDEGQFFETSTMLITLILLGRLLAAFARVQAVSAVSLRSKQNNIAVLVERESDREIDARLLQYGDVFKVLPHCRVPTDGNVMSGKTEVDESMLTGETLPIVKQKGSSLIAGTVNGDGTVVVQLTRLPGKNTVTDIAQLVEEAANSKPEIQDLANKVASWFVPAMGTVAILVLVIWIVCGIEILNYSGGTSVGNAITYTVATLAVACPCALGLAVPMVLVVAGGIAARGGVIIKSADITEGARKTTDVVFDKTGTITEAELVVNERLNLNGDLSDNLALAKALVSGGKHPVSAAVDNYLGLQSVKSMSEVLNIHVVPGAGVEAEYLDSTVRAGNSRWTQAGQLEDVSRLEHSGLTTLVITRDGVPLIVFGLSAQIRPEAARVISELKSRNINVHLVSGDQIKAVQAVAASVGISADKVVGERTPPEKRDYVAALMGQGKRVLFCGDGTNDAIAIAQADYGVQMGGGLTSSDVTQDAAAVVLLNGLEGIPFLLDISKVSFQRMYFNFVWSAVYNLLAITMASGAWVEFRIPPRYAGLGEMVSVVPVIFAANTMFFARYFKLRD</sequence>
<feature type="region of interest" description="Disordered" evidence="8">
    <location>
        <begin position="255"/>
        <end position="287"/>
    </location>
</feature>
<feature type="compositionally biased region" description="Basic residues" evidence="8">
    <location>
        <begin position="492"/>
        <end position="505"/>
    </location>
</feature>
<dbReference type="FunFam" id="2.70.150.10:FF:000002">
    <property type="entry name" value="Copper-transporting ATPase 1, putative"/>
    <property type="match status" value="1"/>
</dbReference>
<dbReference type="InterPro" id="IPR001757">
    <property type="entry name" value="P_typ_ATPase"/>
</dbReference>
<feature type="domain" description="HMA" evidence="10">
    <location>
        <begin position="537"/>
        <end position="580"/>
    </location>
</feature>
<dbReference type="GO" id="GO:0016020">
    <property type="term" value="C:membrane"/>
    <property type="evidence" value="ECO:0007669"/>
    <property type="project" value="UniProtKB-SubCell"/>
</dbReference>
<feature type="region of interest" description="Disordered" evidence="8">
    <location>
        <begin position="1"/>
        <end position="31"/>
    </location>
</feature>
<dbReference type="SUPFAM" id="SSF81665">
    <property type="entry name" value="Calcium ATPase, transmembrane domain M"/>
    <property type="match status" value="1"/>
</dbReference>
<dbReference type="InterPro" id="IPR036412">
    <property type="entry name" value="HAD-like_sf"/>
</dbReference>
<dbReference type="Pfam" id="PF00702">
    <property type="entry name" value="Hydrolase"/>
    <property type="match status" value="1"/>
</dbReference>
<name>A0A4E9ED89_GIBZA</name>
<dbReference type="InterPro" id="IPR023214">
    <property type="entry name" value="HAD_sf"/>
</dbReference>
<gene>
    <name evidence="12" type="ORF">FUG_LOCUS313168</name>
</gene>
<accession>A0A4E9ED89</accession>
<dbReference type="Gene3D" id="3.40.1110.10">
    <property type="entry name" value="Calcium-transporting ATPase, cytoplasmic domain N"/>
    <property type="match status" value="1"/>
</dbReference>
<evidence type="ECO:0000259" key="10">
    <source>
        <dbReference type="Pfam" id="PF00403"/>
    </source>
</evidence>
<evidence type="ECO:0000256" key="7">
    <source>
        <dbReference type="RuleBase" id="RU362081"/>
    </source>
</evidence>
<keyword evidence="7" id="KW-0547">Nucleotide-binding</keyword>
<dbReference type="PROSITE" id="PS01229">
    <property type="entry name" value="COF_2"/>
    <property type="match status" value="1"/>
</dbReference>
<organism evidence="12">
    <name type="scientific">Gibberella zeae</name>
    <name type="common">Wheat head blight fungus</name>
    <name type="synonym">Fusarium graminearum</name>
    <dbReference type="NCBI Taxonomy" id="5518"/>
    <lineage>
        <taxon>Eukaryota</taxon>
        <taxon>Fungi</taxon>
        <taxon>Dikarya</taxon>
        <taxon>Ascomycota</taxon>
        <taxon>Pezizomycotina</taxon>
        <taxon>Sordariomycetes</taxon>
        <taxon>Hypocreomycetidae</taxon>
        <taxon>Hypocreales</taxon>
        <taxon>Nectriaceae</taxon>
        <taxon>Fusarium</taxon>
    </lineage>
</organism>
<dbReference type="InterPro" id="IPR006121">
    <property type="entry name" value="HMA_dom"/>
</dbReference>
<dbReference type="InterPro" id="IPR018303">
    <property type="entry name" value="ATPase_P-typ_P_site"/>
</dbReference>
<dbReference type="InterPro" id="IPR008250">
    <property type="entry name" value="ATPase_P-typ_transduc_dom_A_sf"/>
</dbReference>
<dbReference type="PRINTS" id="PR00119">
    <property type="entry name" value="CATATPASE"/>
</dbReference>
<dbReference type="GO" id="GO:0046872">
    <property type="term" value="F:metal ion binding"/>
    <property type="evidence" value="ECO:0007669"/>
    <property type="project" value="UniProtKB-KW"/>
</dbReference>
<keyword evidence="4" id="KW-1278">Translocase</keyword>
<feature type="region of interest" description="Disordered" evidence="8">
    <location>
        <begin position="492"/>
        <end position="525"/>
    </location>
</feature>
<dbReference type="EMBL" id="CAAKMV010000134">
    <property type="protein sequence ID" value="VIO58586.1"/>
    <property type="molecule type" value="Genomic_DNA"/>
</dbReference>
<dbReference type="Pfam" id="PF00403">
    <property type="entry name" value="HMA"/>
    <property type="match status" value="1"/>
</dbReference>
<keyword evidence="5 7" id="KW-1133">Transmembrane helix</keyword>
<feature type="domain" description="P-type ATPase A" evidence="9">
    <location>
        <begin position="818"/>
        <end position="915"/>
    </location>
</feature>
<dbReference type="Pfam" id="PF00122">
    <property type="entry name" value="E1-E2_ATPase"/>
    <property type="match status" value="1"/>
</dbReference>
<feature type="transmembrane region" description="Helical" evidence="7">
    <location>
        <begin position="1280"/>
        <end position="1301"/>
    </location>
</feature>
<comment type="subcellular location">
    <subcellularLocation>
        <location evidence="1 7">Membrane</location>
    </subcellularLocation>
</comment>
<dbReference type="SUPFAM" id="SSF56784">
    <property type="entry name" value="HAD-like"/>
    <property type="match status" value="1"/>
</dbReference>
<evidence type="ECO:0000256" key="3">
    <source>
        <dbReference type="ARBA" id="ARBA00022723"/>
    </source>
</evidence>
<dbReference type="InterPro" id="IPR023299">
    <property type="entry name" value="ATPase_P-typ_cyto_dom_N"/>
</dbReference>
<protein>
    <submittedName>
        <fullName evidence="12">Uncharacterized protein</fullName>
    </submittedName>
</protein>
<reference evidence="12" key="1">
    <citation type="submission" date="2019-04" db="EMBL/GenBank/DDBJ databases">
        <authorList>
            <person name="Melise S."/>
            <person name="Noan J."/>
            <person name="Okalmin O."/>
        </authorList>
    </citation>
    <scope>NUCLEOTIDE SEQUENCE</scope>
    <source>
        <strain evidence="12">FN9</strain>
    </source>
</reference>
<dbReference type="GO" id="GO:0030003">
    <property type="term" value="P:intracellular monoatomic cation homeostasis"/>
    <property type="evidence" value="ECO:0007669"/>
    <property type="project" value="UniProtKB-ARBA"/>
</dbReference>
<evidence type="ECO:0000256" key="1">
    <source>
        <dbReference type="ARBA" id="ARBA00004370"/>
    </source>
</evidence>
<dbReference type="SFLD" id="SFLDG00002">
    <property type="entry name" value="C1.7:_P-type_atpase_like"/>
    <property type="match status" value="1"/>
</dbReference>
<dbReference type="InterPro" id="IPR027256">
    <property type="entry name" value="P-typ_ATPase_IB"/>
</dbReference>
<evidence type="ECO:0000256" key="8">
    <source>
        <dbReference type="SAM" id="MobiDB-lite"/>
    </source>
</evidence>
<dbReference type="Gene3D" id="2.70.150.10">
    <property type="entry name" value="Calcium-transporting ATPase, cytoplasmic transduction domain A"/>
    <property type="match status" value="1"/>
</dbReference>
<dbReference type="SFLD" id="SFLDS00003">
    <property type="entry name" value="Haloacid_Dehalogenase"/>
    <property type="match status" value="1"/>
</dbReference>
<dbReference type="PROSITE" id="PS00154">
    <property type="entry name" value="ATPASE_E1_E2"/>
    <property type="match status" value="1"/>
</dbReference>
<feature type="region of interest" description="Disordered" evidence="8">
    <location>
        <begin position="352"/>
        <end position="377"/>
    </location>
</feature>
<dbReference type="GO" id="GO:0019829">
    <property type="term" value="F:ATPase-coupled monoatomic cation transmembrane transporter activity"/>
    <property type="evidence" value="ECO:0007669"/>
    <property type="project" value="InterPro"/>
</dbReference>
<dbReference type="InterPro" id="IPR056236">
    <property type="entry name" value="HMA_PCA1"/>
</dbReference>
<keyword evidence="3 7" id="KW-0479">Metal-binding</keyword>
<comment type="similarity">
    <text evidence="7">Belongs to the cation transport ATPase (P-type) (TC 3.A.3) family. Type IB subfamily.</text>
</comment>
<dbReference type="InterPro" id="IPR036163">
    <property type="entry name" value="HMA_dom_sf"/>
</dbReference>
<evidence type="ECO:0000256" key="6">
    <source>
        <dbReference type="ARBA" id="ARBA00023136"/>
    </source>
</evidence>
<feature type="transmembrane region" description="Helical" evidence="7">
    <location>
        <begin position="787"/>
        <end position="806"/>
    </location>
</feature>
<evidence type="ECO:0000256" key="4">
    <source>
        <dbReference type="ARBA" id="ARBA00022967"/>
    </source>
</evidence>
<feature type="domain" description="PCA1 HMA heavy metal-associated" evidence="11">
    <location>
        <begin position="605"/>
        <end position="669"/>
    </location>
</feature>
<feature type="transmembrane region" description="Helical" evidence="7">
    <location>
        <begin position="715"/>
        <end position="733"/>
    </location>
</feature>
<dbReference type="InterPro" id="IPR044492">
    <property type="entry name" value="P_typ_ATPase_HD_dom"/>
</dbReference>
<dbReference type="GO" id="GO:0016887">
    <property type="term" value="F:ATP hydrolysis activity"/>
    <property type="evidence" value="ECO:0007669"/>
    <property type="project" value="InterPro"/>
</dbReference>